<dbReference type="InterPro" id="IPR021335">
    <property type="entry name" value="DUF2948"/>
</dbReference>
<reference evidence="2 3" key="1">
    <citation type="journal article" date="2016" name="Environ. Microbiol.">
        <title>New Methyloceanibacter diversity from North Sea sediments includes methanotroph containing solely the soluble methane monooxygenase.</title>
        <authorList>
            <person name="Vekeman B."/>
            <person name="Kerckhof F.M."/>
            <person name="Cremers G."/>
            <person name="de Vos P."/>
            <person name="Vandamme P."/>
            <person name="Boon N."/>
            <person name="Op den Camp H.J."/>
            <person name="Heylen K."/>
        </authorList>
    </citation>
    <scope>NUCLEOTIDE SEQUENCE [LARGE SCALE GENOMIC DNA]</scope>
    <source>
        <strain evidence="2 3">R-67177</strain>
    </source>
</reference>
<feature type="region of interest" description="Disordered" evidence="1">
    <location>
        <begin position="130"/>
        <end position="157"/>
    </location>
</feature>
<proteinExistence type="predicted"/>
<evidence type="ECO:0008006" key="4">
    <source>
        <dbReference type="Google" id="ProtNLM"/>
    </source>
</evidence>
<dbReference type="OrthoDB" id="9806367at2"/>
<name>A0A1E3WFB0_9HYPH</name>
<evidence type="ECO:0000313" key="2">
    <source>
        <dbReference type="EMBL" id="ODS03717.1"/>
    </source>
</evidence>
<accession>A0A1E3WFB0</accession>
<dbReference type="EMBL" id="LPWD01000058">
    <property type="protein sequence ID" value="ODS03717.1"/>
    <property type="molecule type" value="Genomic_DNA"/>
</dbReference>
<sequence length="157" mass="17300">MTPLKLLALDEEDLQVVSSHLQDAVVRVGDMAYVPRRSALPPFSTASTGRAPRRTAALYQRRRTALRFDRVLRAQHRDLRPEKPDRVLSLLAIQFEAGDAPSGKVTLLFSGEVTIQLDVECIETELRDLGPAWATRNKPEHPGEDAVESEGSEASGA</sequence>
<organism evidence="2 3">
    <name type="scientific">Methyloceanibacter marginalis</name>
    <dbReference type="NCBI Taxonomy" id="1774971"/>
    <lineage>
        <taxon>Bacteria</taxon>
        <taxon>Pseudomonadati</taxon>
        <taxon>Pseudomonadota</taxon>
        <taxon>Alphaproteobacteria</taxon>
        <taxon>Hyphomicrobiales</taxon>
        <taxon>Hyphomicrobiaceae</taxon>
        <taxon>Methyloceanibacter</taxon>
    </lineage>
</organism>
<comment type="caution">
    <text evidence="2">The sequence shown here is derived from an EMBL/GenBank/DDBJ whole genome shotgun (WGS) entry which is preliminary data.</text>
</comment>
<dbReference type="RefSeq" id="WP_069623079.1">
    <property type="nucleotide sequence ID" value="NZ_LPWD01000058.1"/>
</dbReference>
<evidence type="ECO:0000313" key="3">
    <source>
        <dbReference type="Proteomes" id="UP000095042"/>
    </source>
</evidence>
<gene>
    <name evidence="2" type="ORF">AUC71_08050</name>
</gene>
<dbReference type="Pfam" id="PF11164">
    <property type="entry name" value="DUF2948"/>
    <property type="match status" value="1"/>
</dbReference>
<dbReference type="AlphaFoldDB" id="A0A1E3WFB0"/>
<protein>
    <recommendedName>
        <fullName evidence="4">DUF2948 domain-containing protein</fullName>
    </recommendedName>
</protein>
<evidence type="ECO:0000256" key="1">
    <source>
        <dbReference type="SAM" id="MobiDB-lite"/>
    </source>
</evidence>
<dbReference type="Proteomes" id="UP000095042">
    <property type="component" value="Unassembled WGS sequence"/>
</dbReference>
<keyword evidence="3" id="KW-1185">Reference proteome</keyword>